<evidence type="ECO:0000313" key="2">
    <source>
        <dbReference type="EMBL" id="MBI1757266.1"/>
    </source>
</evidence>
<proteinExistence type="predicted"/>
<dbReference type="InterPro" id="IPR013429">
    <property type="entry name" value="Regulatory_FmdB_Zinc_ribbon"/>
</dbReference>
<sequence length="86" mass="9135">MPTYVYACSNCNRTFEAEQRITEAPLDTCECGSKGSVKRVIQPVGVMFRGAGFHINDYAPKPPASDPAPGCTGTPDACPACKPDPE</sequence>
<dbReference type="EMBL" id="JACOSL010000057">
    <property type="protein sequence ID" value="MBI1757266.1"/>
    <property type="molecule type" value="Genomic_DNA"/>
</dbReference>
<name>A0A931LWT9_FIMGI</name>
<dbReference type="PANTHER" id="PTHR34404">
    <property type="entry name" value="REGULATORY PROTEIN, FMDB FAMILY"/>
    <property type="match status" value="1"/>
</dbReference>
<reference evidence="2" key="1">
    <citation type="submission" date="2020-07" db="EMBL/GenBank/DDBJ databases">
        <title>Huge and variable diversity of episymbiotic CPR bacteria and DPANN archaea in groundwater ecosystems.</title>
        <authorList>
            <person name="He C.Y."/>
            <person name="Keren R."/>
            <person name="Whittaker M."/>
            <person name="Farag I.F."/>
            <person name="Doudna J."/>
            <person name="Cate J.H.D."/>
            <person name="Banfield J.F."/>
        </authorList>
    </citation>
    <scope>NUCLEOTIDE SEQUENCE</scope>
    <source>
        <strain evidence="2">NC_groundwater_17_Pr7_B-0.1um_64_12</strain>
    </source>
</reference>
<evidence type="ECO:0000259" key="1">
    <source>
        <dbReference type="SMART" id="SM00834"/>
    </source>
</evidence>
<dbReference type="SMART" id="SM00834">
    <property type="entry name" value="CxxC_CXXC_SSSS"/>
    <property type="match status" value="1"/>
</dbReference>
<comment type="caution">
    <text evidence="2">The sequence shown here is derived from an EMBL/GenBank/DDBJ whole genome shotgun (WGS) entry which is preliminary data.</text>
</comment>
<dbReference type="PANTHER" id="PTHR34404:SF2">
    <property type="entry name" value="CONSERVED SERINE RICH PROTEIN"/>
    <property type="match status" value="1"/>
</dbReference>
<dbReference type="Proteomes" id="UP000727962">
    <property type="component" value="Unassembled WGS sequence"/>
</dbReference>
<accession>A0A931LWT9</accession>
<gene>
    <name evidence="2" type="ORF">HYR64_09190</name>
</gene>
<dbReference type="NCBIfam" id="TIGR02605">
    <property type="entry name" value="CxxC_CxxC_SSSS"/>
    <property type="match status" value="1"/>
</dbReference>
<evidence type="ECO:0000313" key="3">
    <source>
        <dbReference type="Proteomes" id="UP000727962"/>
    </source>
</evidence>
<dbReference type="Pfam" id="PF09723">
    <property type="entry name" value="Zn_ribbon_8"/>
    <property type="match status" value="1"/>
</dbReference>
<protein>
    <submittedName>
        <fullName evidence="2">Zinc ribbon domain-containing protein</fullName>
    </submittedName>
</protein>
<feature type="domain" description="Putative regulatory protein FmdB zinc ribbon" evidence="1">
    <location>
        <begin position="1"/>
        <end position="42"/>
    </location>
</feature>
<dbReference type="AlphaFoldDB" id="A0A931LWT9"/>
<organism evidence="2 3">
    <name type="scientific">Fimbriimonas ginsengisoli</name>
    <dbReference type="NCBI Taxonomy" id="1005039"/>
    <lineage>
        <taxon>Bacteria</taxon>
        <taxon>Bacillati</taxon>
        <taxon>Armatimonadota</taxon>
        <taxon>Fimbriimonadia</taxon>
        <taxon>Fimbriimonadales</taxon>
        <taxon>Fimbriimonadaceae</taxon>
        <taxon>Fimbriimonas</taxon>
    </lineage>
</organism>